<accession>A0ABT1X6G3</accession>
<dbReference type="InterPro" id="IPR036388">
    <property type="entry name" value="WH-like_DNA-bd_sf"/>
</dbReference>
<keyword evidence="1" id="KW-0805">Transcription regulation</keyword>
<evidence type="ECO:0000259" key="4">
    <source>
        <dbReference type="PROSITE" id="PS51077"/>
    </source>
</evidence>
<dbReference type="Gene3D" id="3.30.450.40">
    <property type="match status" value="1"/>
</dbReference>
<dbReference type="PANTHER" id="PTHR30136:SF35">
    <property type="entry name" value="HTH-TYPE TRANSCRIPTIONAL REGULATOR RV1719"/>
    <property type="match status" value="1"/>
</dbReference>
<evidence type="ECO:0000256" key="3">
    <source>
        <dbReference type="ARBA" id="ARBA00023163"/>
    </source>
</evidence>
<dbReference type="Pfam" id="PF09339">
    <property type="entry name" value="HTH_IclR"/>
    <property type="match status" value="1"/>
</dbReference>
<protein>
    <submittedName>
        <fullName evidence="6">IclR family transcriptional regulator</fullName>
    </submittedName>
</protein>
<evidence type="ECO:0000313" key="6">
    <source>
        <dbReference type="EMBL" id="MCR0983356.1"/>
    </source>
</evidence>
<feature type="domain" description="IclR-ED" evidence="5">
    <location>
        <begin position="64"/>
        <end position="252"/>
    </location>
</feature>
<comment type="caution">
    <text evidence="6">The sequence shown here is derived from an EMBL/GenBank/DDBJ whole genome shotgun (WGS) entry which is preliminary data.</text>
</comment>
<name>A0ABT1X6G3_9PROT</name>
<keyword evidence="2" id="KW-0238">DNA-binding</keyword>
<organism evidence="6 7">
    <name type="scientific">Roseomonas populi</name>
    <dbReference type="NCBI Taxonomy" id="3121582"/>
    <lineage>
        <taxon>Bacteria</taxon>
        <taxon>Pseudomonadati</taxon>
        <taxon>Pseudomonadota</taxon>
        <taxon>Alphaproteobacteria</taxon>
        <taxon>Acetobacterales</taxon>
        <taxon>Roseomonadaceae</taxon>
        <taxon>Roseomonas</taxon>
    </lineage>
</organism>
<keyword evidence="7" id="KW-1185">Reference proteome</keyword>
<dbReference type="InterPro" id="IPR014757">
    <property type="entry name" value="Tscrpt_reg_IclR_C"/>
</dbReference>
<evidence type="ECO:0000256" key="2">
    <source>
        <dbReference type="ARBA" id="ARBA00023125"/>
    </source>
</evidence>
<feature type="domain" description="HTH iclR-type" evidence="4">
    <location>
        <begin position="8"/>
        <end position="70"/>
    </location>
</feature>
<dbReference type="Gene3D" id="1.10.10.10">
    <property type="entry name" value="Winged helix-like DNA-binding domain superfamily/Winged helix DNA-binding domain"/>
    <property type="match status" value="1"/>
</dbReference>
<dbReference type="SUPFAM" id="SSF55781">
    <property type="entry name" value="GAF domain-like"/>
    <property type="match status" value="1"/>
</dbReference>
<dbReference type="InterPro" id="IPR005471">
    <property type="entry name" value="Tscrpt_reg_IclR_N"/>
</dbReference>
<gene>
    <name evidence="6" type="ORF">NRP21_14970</name>
</gene>
<sequence>MPPEKNQIQVIGRAAAVLRALENQPQGLSLGGIAAKVELARSTVQRIVAALESEKLVVAAGPSGRVRLGPALLRLAASVETDVAAIAHPFIAELSASLGETVDFAVVRRDHLVFVDQVIGMQRLQAVSAVGETFPLYCTANGKAYLATLTDEEIESLIGTGYGRRTPNTITTFDALLPEVKKARRAGIAFDREEHVLGISAVGVALRDMLGNPVAISVPVPTQRFTGREKAIAERLLATKHALQQRFTDGSD</sequence>
<dbReference type="PROSITE" id="PS51077">
    <property type="entry name" value="HTH_ICLR"/>
    <property type="match status" value="1"/>
</dbReference>
<dbReference type="InterPro" id="IPR050707">
    <property type="entry name" value="HTH_MetabolicPath_Reg"/>
</dbReference>
<dbReference type="InterPro" id="IPR029016">
    <property type="entry name" value="GAF-like_dom_sf"/>
</dbReference>
<dbReference type="EMBL" id="JANJOU010000011">
    <property type="protein sequence ID" value="MCR0983356.1"/>
    <property type="molecule type" value="Genomic_DNA"/>
</dbReference>
<dbReference type="RefSeq" id="WP_257717021.1">
    <property type="nucleotide sequence ID" value="NZ_JANJOU010000011.1"/>
</dbReference>
<proteinExistence type="predicted"/>
<evidence type="ECO:0000256" key="1">
    <source>
        <dbReference type="ARBA" id="ARBA00023015"/>
    </source>
</evidence>
<evidence type="ECO:0000259" key="5">
    <source>
        <dbReference type="PROSITE" id="PS51078"/>
    </source>
</evidence>
<reference evidence="6 7" key="1">
    <citation type="submission" date="2022-06" db="EMBL/GenBank/DDBJ databases">
        <title>Roseomonas CN29.</title>
        <authorList>
            <person name="Cheng Y."/>
            <person name="He X."/>
        </authorList>
    </citation>
    <scope>NUCLEOTIDE SEQUENCE [LARGE SCALE GENOMIC DNA]</scope>
    <source>
        <strain evidence="6 7">CN29</strain>
    </source>
</reference>
<dbReference type="Proteomes" id="UP001524642">
    <property type="component" value="Unassembled WGS sequence"/>
</dbReference>
<dbReference type="InterPro" id="IPR036390">
    <property type="entry name" value="WH_DNA-bd_sf"/>
</dbReference>
<dbReference type="SUPFAM" id="SSF46785">
    <property type="entry name" value="Winged helix' DNA-binding domain"/>
    <property type="match status" value="1"/>
</dbReference>
<keyword evidence="3" id="KW-0804">Transcription</keyword>
<evidence type="ECO:0000313" key="7">
    <source>
        <dbReference type="Proteomes" id="UP001524642"/>
    </source>
</evidence>
<dbReference type="SMART" id="SM00346">
    <property type="entry name" value="HTH_ICLR"/>
    <property type="match status" value="1"/>
</dbReference>
<dbReference type="PANTHER" id="PTHR30136">
    <property type="entry name" value="HELIX-TURN-HELIX TRANSCRIPTIONAL REGULATOR, ICLR FAMILY"/>
    <property type="match status" value="1"/>
</dbReference>
<dbReference type="PROSITE" id="PS51078">
    <property type="entry name" value="ICLR_ED"/>
    <property type="match status" value="1"/>
</dbReference>
<dbReference type="Pfam" id="PF01614">
    <property type="entry name" value="IclR_C"/>
    <property type="match status" value="1"/>
</dbReference>